<keyword evidence="3 10" id="KW-0647">Proteasome</keyword>
<evidence type="ECO:0000256" key="5">
    <source>
        <dbReference type="ARBA" id="ARBA00023186"/>
    </source>
</evidence>
<evidence type="ECO:0000256" key="3">
    <source>
        <dbReference type="ARBA" id="ARBA00022942"/>
    </source>
</evidence>
<dbReference type="Pfam" id="PF00004">
    <property type="entry name" value="AAA"/>
    <property type="match status" value="1"/>
</dbReference>
<dbReference type="SMART" id="SM00382">
    <property type="entry name" value="AAA"/>
    <property type="match status" value="1"/>
</dbReference>
<dbReference type="InterPro" id="IPR022482">
    <property type="entry name" value="Proteasome_ATPase"/>
</dbReference>
<reference evidence="10 11" key="3">
    <citation type="submission" date="2020-02" db="EMBL/GenBank/DDBJ databases">
        <title>Sequencing the genomes of 1000 actinobacteria strains.</title>
        <authorList>
            <person name="Klenk H.-P."/>
        </authorList>
    </citation>
    <scope>NUCLEOTIDE SEQUENCE [LARGE SCALE GENOMIC DNA]</scope>
    <source>
        <strain evidence="10 11">DSM 45201</strain>
    </source>
</reference>
<dbReference type="GO" id="GO:0005524">
    <property type="term" value="F:ATP binding"/>
    <property type="evidence" value="ECO:0007669"/>
    <property type="project" value="UniProtKB-UniRule"/>
</dbReference>
<keyword evidence="4 6" id="KW-0175">Coiled coil</keyword>
<dbReference type="Pfam" id="PF17758">
    <property type="entry name" value="Prot_ATP_ID_OB_N"/>
    <property type="match status" value="1"/>
</dbReference>
<dbReference type="PANTHER" id="PTHR23077">
    <property type="entry name" value="AAA-FAMILY ATPASE"/>
    <property type="match status" value="1"/>
</dbReference>
<evidence type="ECO:0000256" key="2">
    <source>
        <dbReference type="ARBA" id="ARBA00022840"/>
    </source>
</evidence>
<dbReference type="Gene3D" id="1.10.8.60">
    <property type="match status" value="1"/>
</dbReference>
<keyword evidence="1 6" id="KW-0547">Nucleotide-binding</keyword>
<dbReference type="PANTHER" id="PTHR23077:SF144">
    <property type="entry name" value="PROTEASOME-ASSOCIATED ATPASE"/>
    <property type="match status" value="1"/>
</dbReference>
<dbReference type="FunFam" id="3.40.50.300:FF:000155">
    <property type="entry name" value="AAA ATPase forming ring-shaped complexes"/>
    <property type="match status" value="1"/>
</dbReference>
<dbReference type="InterPro" id="IPR012340">
    <property type="entry name" value="NA-bd_OB-fold"/>
</dbReference>
<dbReference type="EMBL" id="BMMI01000007">
    <property type="protein sequence ID" value="GGL77783.1"/>
    <property type="molecule type" value="Genomic_DNA"/>
</dbReference>
<dbReference type="InterPro" id="IPR003960">
    <property type="entry name" value="ATPase_AAA_CS"/>
</dbReference>
<dbReference type="HAMAP" id="MF_02112">
    <property type="entry name" value="ARC_ATPase"/>
    <property type="match status" value="1"/>
</dbReference>
<dbReference type="GO" id="GO:0010498">
    <property type="term" value="P:proteasomal protein catabolic process"/>
    <property type="evidence" value="ECO:0007669"/>
    <property type="project" value="InterPro"/>
</dbReference>
<dbReference type="Gene3D" id="1.20.5.170">
    <property type="match status" value="1"/>
</dbReference>
<evidence type="ECO:0000256" key="7">
    <source>
        <dbReference type="RuleBase" id="RU003651"/>
    </source>
</evidence>
<evidence type="ECO:0000313" key="12">
    <source>
        <dbReference type="Proteomes" id="UP000648663"/>
    </source>
</evidence>
<evidence type="ECO:0000313" key="10">
    <source>
        <dbReference type="EMBL" id="NIH69073.1"/>
    </source>
</evidence>
<dbReference type="Gene3D" id="3.40.50.300">
    <property type="entry name" value="P-loop containing nucleotide triphosphate hydrolases"/>
    <property type="match status" value="1"/>
</dbReference>
<proteinExistence type="inferred from homology"/>
<dbReference type="RefSeq" id="WP_166756658.1">
    <property type="nucleotide sequence ID" value="NZ_BAABJU010000003.1"/>
</dbReference>
<dbReference type="AlphaFoldDB" id="A0A846LM61"/>
<accession>A0A846LM61</accession>
<name>A0A846LM61_9ACTN</name>
<comment type="subunit">
    <text evidence="6">Homohexamer. Assembles into a hexameric ring structure.</text>
</comment>
<evidence type="ECO:0000256" key="1">
    <source>
        <dbReference type="ARBA" id="ARBA00022741"/>
    </source>
</evidence>
<dbReference type="GO" id="GO:0016887">
    <property type="term" value="F:ATP hydrolysis activity"/>
    <property type="evidence" value="ECO:0007669"/>
    <property type="project" value="UniProtKB-UniRule"/>
</dbReference>
<evidence type="ECO:0000259" key="8">
    <source>
        <dbReference type="SMART" id="SM00382"/>
    </source>
</evidence>
<reference evidence="12" key="2">
    <citation type="journal article" date="2019" name="Int. J. Syst. Evol. Microbiol.">
        <title>The Global Catalogue of Microorganisms (GCM) 10K type strain sequencing project: providing services to taxonomists for standard genome sequencing and annotation.</title>
        <authorList>
            <consortium name="The Broad Institute Genomics Platform"/>
            <consortium name="The Broad Institute Genome Sequencing Center for Infectious Disease"/>
            <person name="Wu L."/>
            <person name="Ma J."/>
        </authorList>
    </citation>
    <scope>NUCLEOTIDE SEQUENCE [LARGE SCALE GENOMIC DNA]</scope>
    <source>
        <strain evidence="12">CGMCC 4.5581</strain>
    </source>
</reference>
<dbReference type="InterPro" id="IPR032501">
    <property type="entry name" value="Prot_ATP_ID_OB_2nd"/>
</dbReference>
<organism evidence="10 11">
    <name type="scientific">Modestobacter marinus</name>
    <dbReference type="NCBI Taxonomy" id="477641"/>
    <lineage>
        <taxon>Bacteria</taxon>
        <taxon>Bacillati</taxon>
        <taxon>Actinomycetota</taxon>
        <taxon>Actinomycetes</taxon>
        <taxon>Geodermatophilales</taxon>
        <taxon>Geodermatophilaceae</taxon>
        <taxon>Modestobacter</taxon>
    </lineage>
</organism>
<dbReference type="GO" id="GO:0019941">
    <property type="term" value="P:modification-dependent protein catabolic process"/>
    <property type="evidence" value="ECO:0007669"/>
    <property type="project" value="InterPro"/>
</dbReference>
<dbReference type="Proteomes" id="UP000648663">
    <property type="component" value="Unassembled WGS sequence"/>
</dbReference>
<evidence type="ECO:0000256" key="4">
    <source>
        <dbReference type="ARBA" id="ARBA00023054"/>
    </source>
</evidence>
<evidence type="ECO:0000313" key="9">
    <source>
        <dbReference type="EMBL" id="GGL77783.1"/>
    </source>
</evidence>
<feature type="domain" description="AAA+ ATPase" evidence="8">
    <location>
        <begin position="271"/>
        <end position="428"/>
    </location>
</feature>
<dbReference type="PROSITE" id="PS00674">
    <property type="entry name" value="AAA"/>
    <property type="match status" value="1"/>
</dbReference>
<feature type="binding site" evidence="6">
    <location>
        <begin position="282"/>
        <end position="287"/>
    </location>
    <ligand>
        <name>ATP</name>
        <dbReference type="ChEBI" id="CHEBI:30616"/>
    </ligand>
</feature>
<evidence type="ECO:0000256" key="6">
    <source>
        <dbReference type="HAMAP-Rule" id="MF_02112"/>
    </source>
</evidence>
<dbReference type="InterPro" id="IPR041626">
    <property type="entry name" value="Prot_ATP_ID_OB_N"/>
</dbReference>
<gene>
    <name evidence="6 9" type="primary">arc</name>
    <name evidence="10" type="ORF">FB380_003561</name>
    <name evidence="9" type="ORF">GCM10011589_37260</name>
</gene>
<protein>
    <recommendedName>
        <fullName evidence="6">AAA ATPase forming ring-shaped complexes</fullName>
        <shortName evidence="6">ARC</shortName>
    </recommendedName>
</protein>
<dbReference type="Gene3D" id="2.40.50.140">
    <property type="entry name" value="Nucleic acid-binding proteins"/>
    <property type="match status" value="2"/>
</dbReference>
<dbReference type="InterPro" id="IPR027417">
    <property type="entry name" value="P-loop_NTPase"/>
</dbReference>
<reference evidence="9" key="1">
    <citation type="journal article" date="2014" name="Int. J. Syst. Evol. Microbiol.">
        <title>Complete genome of a new Firmicutes species belonging to the dominant human colonic microbiota ('Ruminococcus bicirculans') reveals two chromosomes and a selective capacity to utilize plant glucans.</title>
        <authorList>
            <consortium name="NISC Comparative Sequencing Program"/>
            <person name="Wegmann U."/>
            <person name="Louis P."/>
            <person name="Goesmann A."/>
            <person name="Henrissat B."/>
            <person name="Duncan S.H."/>
            <person name="Flint H.J."/>
        </authorList>
    </citation>
    <scope>NUCLEOTIDE SEQUENCE</scope>
    <source>
        <strain evidence="9">CGMCC 4.5581</strain>
    </source>
</reference>
<dbReference type="EMBL" id="JAAMPA010000002">
    <property type="protein sequence ID" value="NIH69073.1"/>
    <property type="molecule type" value="Genomic_DNA"/>
</dbReference>
<comment type="similarity">
    <text evidence="6 7">Belongs to the AAA ATPase family.</text>
</comment>
<dbReference type="InterPro" id="IPR003593">
    <property type="entry name" value="AAA+_ATPase"/>
</dbReference>
<dbReference type="Pfam" id="PF16450">
    <property type="entry name" value="Prot_ATP_ID_OB_C"/>
    <property type="match status" value="1"/>
</dbReference>
<sequence length="596" mass="66140">MGPGTGTGPDEFRARRERDVASLVKQISYLEEEISLLRRKVTDSPRQVRALEERLAEAEGRAAFLSERNDKLAGTLRDAREQLVTLKEEVERLGQPPSGYGVFLERFEDGTIDVFTSGRKLRVSVSPAVEVTELQHGQEVMLNEAMNVVAARGFERAGDVVMLKELLEPVPGTPRRALVIGHTDEERVVHLADSLEGQPLRSGDSLLLESRSGYVYERIPKSEVEELILEEVPDIDYSDIGGLSRQIEQIRDAVELPFLHADLFREYELRPPKGILLYGPPGCGKTLIAKAVANSLAKKVAELNGDSDRSQGKSFFLNIKGPELLNKYVGETERHIRLVFQRAREKASEGTPVIVFFDEMDSIFRTRGSGVSSDVESTIVPQLLSEIDGVEGLENVIVIGASNREDMIDPAILRPGRLDVKIKIERPDAEAARDIFGKYLTTTLPIHADDLAEHGGSREATIAGMIQSTVERMYTETEENRFLEVTYANGDKEVLYFKDFNSGAMLQNIVDRAKKMAIKDRLETGVGGLRVGHLMNACVDEFKENEDLPNTTNPDDWARISGKKGERIVYIRTLISGKGADSGRAIDTATNTGQYL</sequence>
<evidence type="ECO:0000313" key="11">
    <source>
        <dbReference type="Proteomes" id="UP000552836"/>
    </source>
</evidence>
<dbReference type="SUPFAM" id="SSF52540">
    <property type="entry name" value="P-loop containing nucleoside triphosphate hydrolases"/>
    <property type="match status" value="1"/>
</dbReference>
<dbReference type="InterPro" id="IPR003959">
    <property type="entry name" value="ATPase_AAA_core"/>
</dbReference>
<dbReference type="NCBIfam" id="TIGR03689">
    <property type="entry name" value="pup_AAA"/>
    <property type="match status" value="1"/>
</dbReference>
<keyword evidence="2 6" id="KW-0067">ATP-binding</keyword>
<dbReference type="Proteomes" id="UP000552836">
    <property type="component" value="Unassembled WGS sequence"/>
</dbReference>
<feature type="coiled-coil region" evidence="6">
    <location>
        <begin position="20"/>
        <end position="89"/>
    </location>
</feature>
<keyword evidence="12" id="KW-1185">Reference proteome</keyword>
<comment type="caution">
    <text evidence="10">The sequence shown here is derived from an EMBL/GenBank/DDBJ whole genome shotgun (WGS) entry which is preliminary data.</text>
</comment>
<dbReference type="InterPro" id="IPR050168">
    <property type="entry name" value="AAA_ATPase_domain"/>
</dbReference>
<keyword evidence="5" id="KW-0143">Chaperone</keyword>
<dbReference type="GO" id="GO:0000502">
    <property type="term" value="C:proteasome complex"/>
    <property type="evidence" value="ECO:0007669"/>
    <property type="project" value="UniProtKB-KW"/>
</dbReference>
<reference evidence="9" key="4">
    <citation type="submission" date="2024-05" db="EMBL/GenBank/DDBJ databases">
        <authorList>
            <person name="Sun Q."/>
            <person name="Zhou Y."/>
        </authorList>
    </citation>
    <scope>NUCLEOTIDE SEQUENCE</scope>
    <source>
        <strain evidence="9">CGMCC 4.5581</strain>
    </source>
</reference>